<organism evidence="1 2">
    <name type="scientific">Bacillus thuringiensis</name>
    <dbReference type="NCBI Taxonomy" id="1428"/>
    <lineage>
        <taxon>Bacteria</taxon>
        <taxon>Bacillati</taxon>
        <taxon>Bacillota</taxon>
        <taxon>Bacilli</taxon>
        <taxon>Bacillales</taxon>
        <taxon>Bacillaceae</taxon>
        <taxon>Bacillus</taxon>
        <taxon>Bacillus cereus group</taxon>
    </lineage>
</organism>
<name>A0A9X6Z6A7_BACTU</name>
<accession>A0A9X6Z6A7</accession>
<sequence>MTETRSPRIDRIMLLSPKQKDLLIAGLLGVFDHFERFSSSKGVAREMFTEVDSLLDKFLKDKTKEMRCNHGR</sequence>
<dbReference type="EMBL" id="NTUS01000009">
    <property type="protein sequence ID" value="PFB09796.1"/>
    <property type="molecule type" value="Genomic_DNA"/>
</dbReference>
<dbReference type="Proteomes" id="UP000220397">
    <property type="component" value="Unassembled WGS sequence"/>
</dbReference>
<reference evidence="1 2" key="1">
    <citation type="submission" date="2017-09" db="EMBL/GenBank/DDBJ databases">
        <title>Large-scale bioinformatics analysis of Bacillus genomes uncovers conserved roles of natural products in bacterial physiology.</title>
        <authorList>
            <consortium name="Agbiome Team Llc"/>
            <person name="Bleich R.M."/>
            <person name="Kirk G.J."/>
            <person name="Santa Maria K.C."/>
            <person name="Allen S.E."/>
            <person name="Farag S."/>
            <person name="Shank E.A."/>
            <person name="Bowers A."/>
        </authorList>
    </citation>
    <scope>NUCLEOTIDE SEQUENCE [LARGE SCALE GENOMIC DNA]</scope>
    <source>
        <strain evidence="1 2">AFS015413</strain>
    </source>
</reference>
<protein>
    <submittedName>
        <fullName evidence="1">Uncharacterized protein</fullName>
    </submittedName>
</protein>
<proteinExistence type="predicted"/>
<dbReference type="AlphaFoldDB" id="A0A9X6Z6A7"/>
<gene>
    <name evidence="1" type="ORF">CN398_03035</name>
</gene>
<comment type="caution">
    <text evidence="1">The sequence shown here is derived from an EMBL/GenBank/DDBJ whole genome shotgun (WGS) entry which is preliminary data.</text>
</comment>
<evidence type="ECO:0000313" key="1">
    <source>
        <dbReference type="EMBL" id="PFB09796.1"/>
    </source>
</evidence>
<evidence type="ECO:0000313" key="2">
    <source>
        <dbReference type="Proteomes" id="UP000220397"/>
    </source>
</evidence>